<protein>
    <recommendedName>
        <fullName evidence="3">Impact N-terminal domain-containing protein</fullName>
    </recommendedName>
</protein>
<dbReference type="Proteomes" id="UP001217089">
    <property type="component" value="Unassembled WGS sequence"/>
</dbReference>
<evidence type="ECO:0000313" key="5">
    <source>
        <dbReference type="Proteomes" id="UP001217089"/>
    </source>
</evidence>
<dbReference type="InterPro" id="IPR036956">
    <property type="entry name" value="Impact_N_sf"/>
</dbReference>
<keyword evidence="5" id="KW-1185">Reference proteome</keyword>
<gene>
    <name evidence="4" type="ORF">KUTeg_010577</name>
</gene>
<evidence type="ECO:0000313" key="4">
    <source>
        <dbReference type="EMBL" id="KAJ8311872.1"/>
    </source>
</evidence>
<dbReference type="InterPro" id="IPR023582">
    <property type="entry name" value="Impact"/>
</dbReference>
<accession>A0ABQ9F3A9</accession>
<dbReference type="InterPro" id="IPR001498">
    <property type="entry name" value="Impact_N"/>
</dbReference>
<comment type="caution">
    <text evidence="4">The sequence shown here is derived from an EMBL/GenBank/DDBJ whole genome shotgun (WGS) entry which is preliminary data.</text>
</comment>
<sequence>MAAAPMDTDYTPKQDMNIQSGDATTDNGNHFEGRAAGIKSYSDARHAVRQILQIPKVAMSTHNIMAYRFTDKDNNNHEGTDDDGEHGAAFTILKDLRQNNINNVIVVVSRKFGQKLGPRRFNHISNAAKSAVQKVV</sequence>
<evidence type="ECO:0000256" key="2">
    <source>
        <dbReference type="SAM" id="MobiDB-lite"/>
    </source>
</evidence>
<name>A0ABQ9F3A9_TEGGR</name>
<dbReference type="Gene3D" id="3.30.230.30">
    <property type="entry name" value="Impact, N-terminal domain"/>
    <property type="match status" value="1"/>
</dbReference>
<dbReference type="PANTHER" id="PTHR16301">
    <property type="entry name" value="IMPACT-RELATED"/>
    <property type="match status" value="1"/>
</dbReference>
<dbReference type="SUPFAM" id="SSF54211">
    <property type="entry name" value="Ribosomal protein S5 domain 2-like"/>
    <property type="match status" value="1"/>
</dbReference>
<dbReference type="EMBL" id="JARBDR010000464">
    <property type="protein sequence ID" value="KAJ8311872.1"/>
    <property type="molecule type" value="Genomic_DNA"/>
</dbReference>
<dbReference type="InterPro" id="IPR020568">
    <property type="entry name" value="Ribosomal_Su5_D2-typ_SF"/>
</dbReference>
<evidence type="ECO:0000259" key="3">
    <source>
        <dbReference type="Pfam" id="PF01205"/>
    </source>
</evidence>
<evidence type="ECO:0000256" key="1">
    <source>
        <dbReference type="ARBA" id="ARBA00007665"/>
    </source>
</evidence>
<organism evidence="4 5">
    <name type="scientific">Tegillarca granosa</name>
    <name type="common">Malaysian cockle</name>
    <name type="synonym">Anadara granosa</name>
    <dbReference type="NCBI Taxonomy" id="220873"/>
    <lineage>
        <taxon>Eukaryota</taxon>
        <taxon>Metazoa</taxon>
        <taxon>Spiralia</taxon>
        <taxon>Lophotrochozoa</taxon>
        <taxon>Mollusca</taxon>
        <taxon>Bivalvia</taxon>
        <taxon>Autobranchia</taxon>
        <taxon>Pteriomorphia</taxon>
        <taxon>Arcoida</taxon>
        <taxon>Arcoidea</taxon>
        <taxon>Arcidae</taxon>
        <taxon>Tegillarca</taxon>
    </lineage>
</organism>
<feature type="region of interest" description="Disordered" evidence="2">
    <location>
        <begin position="1"/>
        <end position="29"/>
    </location>
</feature>
<feature type="compositionally biased region" description="Polar residues" evidence="2">
    <location>
        <begin position="14"/>
        <end position="28"/>
    </location>
</feature>
<comment type="similarity">
    <text evidence="1">Belongs to the IMPACT family.</text>
</comment>
<feature type="domain" description="Impact N-terminal" evidence="3">
    <location>
        <begin position="30"/>
        <end position="132"/>
    </location>
</feature>
<reference evidence="4 5" key="1">
    <citation type="submission" date="2022-12" db="EMBL/GenBank/DDBJ databases">
        <title>Chromosome-level genome of Tegillarca granosa.</title>
        <authorList>
            <person name="Kim J."/>
        </authorList>
    </citation>
    <scope>NUCLEOTIDE SEQUENCE [LARGE SCALE GENOMIC DNA]</scope>
    <source>
        <strain evidence="4">Teg-2019</strain>
        <tissue evidence="4">Adductor muscle</tissue>
    </source>
</reference>
<dbReference type="PANTHER" id="PTHR16301:SF25">
    <property type="entry name" value="PROTEIN IMPACT"/>
    <property type="match status" value="1"/>
</dbReference>
<dbReference type="Pfam" id="PF01205">
    <property type="entry name" value="Impact_N"/>
    <property type="match status" value="1"/>
</dbReference>
<proteinExistence type="inferred from homology"/>